<dbReference type="AlphaFoldDB" id="A0AAV1S4Y1"/>
<reference evidence="1 2" key="1">
    <citation type="submission" date="2024-01" db="EMBL/GenBank/DDBJ databases">
        <authorList>
            <person name="Waweru B."/>
        </authorList>
    </citation>
    <scope>NUCLEOTIDE SEQUENCE [LARGE SCALE GENOMIC DNA]</scope>
</reference>
<sequence>MEEAIVAMVVMIGGSTDKGEEGNGATIVDDGKGKKTELRLKLAIDNVEEMANTGSRVENSGLIDFFGLLELMVSSPKERTTK</sequence>
<dbReference type="Proteomes" id="UP001314170">
    <property type="component" value="Unassembled WGS sequence"/>
</dbReference>
<keyword evidence="2" id="KW-1185">Reference proteome</keyword>
<evidence type="ECO:0000313" key="1">
    <source>
        <dbReference type="EMBL" id="CAK7345212.1"/>
    </source>
</evidence>
<gene>
    <name evidence="1" type="ORF">DCAF_LOCUS18150</name>
</gene>
<organism evidence="1 2">
    <name type="scientific">Dovyalis caffra</name>
    <dbReference type="NCBI Taxonomy" id="77055"/>
    <lineage>
        <taxon>Eukaryota</taxon>
        <taxon>Viridiplantae</taxon>
        <taxon>Streptophyta</taxon>
        <taxon>Embryophyta</taxon>
        <taxon>Tracheophyta</taxon>
        <taxon>Spermatophyta</taxon>
        <taxon>Magnoliopsida</taxon>
        <taxon>eudicotyledons</taxon>
        <taxon>Gunneridae</taxon>
        <taxon>Pentapetalae</taxon>
        <taxon>rosids</taxon>
        <taxon>fabids</taxon>
        <taxon>Malpighiales</taxon>
        <taxon>Salicaceae</taxon>
        <taxon>Flacourtieae</taxon>
        <taxon>Dovyalis</taxon>
    </lineage>
</organism>
<proteinExistence type="predicted"/>
<comment type="caution">
    <text evidence="1">The sequence shown here is derived from an EMBL/GenBank/DDBJ whole genome shotgun (WGS) entry which is preliminary data.</text>
</comment>
<name>A0AAV1S4Y1_9ROSI</name>
<protein>
    <submittedName>
        <fullName evidence="1">Uncharacterized protein</fullName>
    </submittedName>
</protein>
<evidence type="ECO:0000313" key="2">
    <source>
        <dbReference type="Proteomes" id="UP001314170"/>
    </source>
</evidence>
<accession>A0AAV1S4Y1</accession>
<dbReference type="EMBL" id="CAWUPB010001166">
    <property type="protein sequence ID" value="CAK7345212.1"/>
    <property type="molecule type" value="Genomic_DNA"/>
</dbReference>